<comment type="subcellular location">
    <subcellularLocation>
        <location evidence="1">Cell membrane</location>
        <topology evidence="1">Single-pass type II membrane protein</topology>
    </subcellularLocation>
</comment>
<feature type="domain" description="C-type lectin" evidence="2">
    <location>
        <begin position="113"/>
        <end position="201"/>
    </location>
</feature>
<keyword evidence="4" id="KW-1185">Reference proteome</keyword>
<evidence type="ECO:0000313" key="3">
    <source>
        <dbReference type="Ensembl" id="ENSECRP00000024646.1"/>
    </source>
</evidence>
<dbReference type="Gene3D" id="3.10.100.10">
    <property type="entry name" value="Mannose-Binding Protein A, subunit A"/>
    <property type="match status" value="1"/>
</dbReference>
<dbReference type="PANTHER" id="PTHR45710:SF8">
    <property type="entry name" value="RERATING FAMILY MEMBER 4"/>
    <property type="match status" value="1"/>
</dbReference>
<dbReference type="Proteomes" id="UP000694620">
    <property type="component" value="Unassembled WGS sequence"/>
</dbReference>
<dbReference type="InterPro" id="IPR050828">
    <property type="entry name" value="C-type_lectin/matrix_domain"/>
</dbReference>
<evidence type="ECO:0000259" key="2">
    <source>
        <dbReference type="PROSITE" id="PS50041"/>
    </source>
</evidence>
<dbReference type="SUPFAM" id="SSF56436">
    <property type="entry name" value="C-type lectin-like"/>
    <property type="match status" value="1"/>
</dbReference>
<dbReference type="GO" id="GO:0005886">
    <property type="term" value="C:plasma membrane"/>
    <property type="evidence" value="ECO:0007669"/>
    <property type="project" value="UniProtKB-SubCell"/>
</dbReference>
<organism evidence="3 4">
    <name type="scientific">Erpetoichthys calabaricus</name>
    <name type="common">Rope fish</name>
    <name type="synonym">Calamoichthys calabaricus</name>
    <dbReference type="NCBI Taxonomy" id="27687"/>
    <lineage>
        <taxon>Eukaryota</taxon>
        <taxon>Metazoa</taxon>
        <taxon>Chordata</taxon>
        <taxon>Craniata</taxon>
        <taxon>Vertebrata</taxon>
        <taxon>Euteleostomi</taxon>
        <taxon>Actinopterygii</taxon>
        <taxon>Polypteriformes</taxon>
        <taxon>Polypteridae</taxon>
        <taxon>Erpetoichthys</taxon>
    </lineage>
</organism>
<dbReference type="InterPro" id="IPR001304">
    <property type="entry name" value="C-type_lectin-like"/>
</dbReference>
<reference evidence="3" key="2">
    <citation type="submission" date="2025-09" db="UniProtKB">
        <authorList>
            <consortium name="Ensembl"/>
        </authorList>
    </citation>
    <scope>IDENTIFICATION</scope>
</reference>
<protein>
    <recommendedName>
        <fullName evidence="2">C-type lectin domain-containing protein</fullName>
    </recommendedName>
</protein>
<reference evidence="3" key="1">
    <citation type="submission" date="2025-08" db="UniProtKB">
        <authorList>
            <consortium name="Ensembl"/>
        </authorList>
    </citation>
    <scope>IDENTIFICATION</scope>
</reference>
<dbReference type="PANTHER" id="PTHR45710">
    <property type="entry name" value="C-TYPE LECTIN DOMAIN-CONTAINING PROTEIN 180"/>
    <property type="match status" value="1"/>
</dbReference>
<dbReference type="AlphaFoldDB" id="A0A8C4T347"/>
<evidence type="ECO:0000313" key="4">
    <source>
        <dbReference type="Proteomes" id="UP000694620"/>
    </source>
</evidence>
<evidence type="ECO:0000256" key="1">
    <source>
        <dbReference type="ARBA" id="ARBA00004401"/>
    </source>
</evidence>
<proteinExistence type="predicted"/>
<dbReference type="Pfam" id="PF00059">
    <property type="entry name" value="Lectin_C"/>
    <property type="match status" value="1"/>
</dbReference>
<dbReference type="GeneTree" id="ENSGT01030000234575"/>
<accession>A0A8C4T347</accession>
<dbReference type="SMART" id="SM00034">
    <property type="entry name" value="CLECT"/>
    <property type="match status" value="1"/>
</dbReference>
<dbReference type="Ensembl" id="ENSECRT00000025182.1">
    <property type="protein sequence ID" value="ENSECRP00000024646.1"/>
    <property type="gene ID" value="ENSECRG00000016692.1"/>
</dbReference>
<dbReference type="InterPro" id="IPR016186">
    <property type="entry name" value="C-type_lectin-like/link_sf"/>
</dbReference>
<name>A0A8C4T347_ERPCA</name>
<sequence>MKVRWIGDSKLALVCAWCVGVFVCVLRWVGTLPGIGSCLVPCVGWDWLQQTPVTLCSDSAGWIMDGWMDGISCMNFHSLEKLYRINPAQKIIIIDSQVLIKCLCLTKRCGIRTRISCYFISTDEMNWWDSQNNCRSLGGHLVIIESEEEQTRTSGHADSYYWIGLSDQATEGHFLWVDGTPLYINLRAFSGTKHLDASHNCHYLTTKINCNNTT</sequence>
<dbReference type="InterPro" id="IPR016187">
    <property type="entry name" value="CTDL_fold"/>
</dbReference>
<dbReference type="PROSITE" id="PS50041">
    <property type="entry name" value="C_TYPE_LECTIN_2"/>
    <property type="match status" value="1"/>
</dbReference>